<evidence type="ECO:0000256" key="6">
    <source>
        <dbReference type="ARBA" id="ARBA00022729"/>
    </source>
</evidence>
<evidence type="ECO:0000256" key="4">
    <source>
        <dbReference type="ARBA" id="ARBA00011814"/>
    </source>
</evidence>
<evidence type="ECO:0000256" key="5">
    <source>
        <dbReference type="ARBA" id="ARBA00012663"/>
    </source>
</evidence>
<proteinExistence type="inferred from homology"/>
<reference evidence="15 16" key="1">
    <citation type="submission" date="2020-12" db="EMBL/GenBank/DDBJ databases">
        <title>Effect of drift, selection, and recombination on the evolution of hybrid genomes in Candida yeast pathogens.</title>
        <authorList>
            <person name="Mixao V."/>
            <person name="Ksiezopolska E."/>
            <person name="Saus E."/>
            <person name="Boekhout T."/>
            <person name="Gacser A."/>
            <person name="Gabaldon T."/>
        </authorList>
    </citation>
    <scope>NUCLEOTIDE SEQUENCE [LARGE SCALE GENOMIC DNA]</scope>
    <source>
        <strain evidence="15 16">BP57</strain>
    </source>
</reference>
<evidence type="ECO:0000256" key="7">
    <source>
        <dbReference type="ARBA" id="ARBA00022801"/>
    </source>
</evidence>
<dbReference type="GeneID" id="93652820"/>
<evidence type="ECO:0000256" key="9">
    <source>
        <dbReference type="ARBA" id="ARBA00023295"/>
    </source>
</evidence>
<dbReference type="GO" id="GO:0048039">
    <property type="term" value="F:ubiquinone binding"/>
    <property type="evidence" value="ECO:0007669"/>
    <property type="project" value="InterPro"/>
</dbReference>
<dbReference type="Pfam" id="PF03364">
    <property type="entry name" value="Polyketide_cyc"/>
    <property type="match status" value="1"/>
</dbReference>
<gene>
    <name evidence="15" type="ORF">I9W82_004191</name>
</gene>
<dbReference type="Proteomes" id="UP000669133">
    <property type="component" value="Unassembled WGS sequence"/>
</dbReference>
<dbReference type="PRINTS" id="PR00738">
    <property type="entry name" value="GLHYDRLASE20"/>
</dbReference>
<dbReference type="GO" id="GO:0045333">
    <property type="term" value="P:cellular respiration"/>
    <property type="evidence" value="ECO:0007669"/>
    <property type="project" value="InterPro"/>
</dbReference>
<feature type="domain" description="Beta-hexosaminidase eukaryotic type N-terminal" evidence="14">
    <location>
        <begin position="140"/>
        <end position="256"/>
    </location>
</feature>
<dbReference type="InterPro" id="IPR023393">
    <property type="entry name" value="START-like_dom_sf"/>
</dbReference>
<evidence type="ECO:0000259" key="13">
    <source>
        <dbReference type="Pfam" id="PF03364"/>
    </source>
</evidence>
<feature type="domain" description="Glycoside hydrolase family 20 catalytic" evidence="12">
    <location>
        <begin position="278"/>
        <end position="618"/>
    </location>
</feature>
<keyword evidence="16" id="KW-1185">Reference proteome</keyword>
<dbReference type="PANTHER" id="PTHR22600">
    <property type="entry name" value="BETA-HEXOSAMINIDASE"/>
    <property type="match status" value="1"/>
</dbReference>
<dbReference type="Gene3D" id="3.30.379.10">
    <property type="entry name" value="Chitobiase/beta-hexosaminidase domain 2-like"/>
    <property type="match status" value="1"/>
</dbReference>
<dbReference type="Pfam" id="PF14845">
    <property type="entry name" value="Glycohydro_20b2"/>
    <property type="match status" value="1"/>
</dbReference>
<dbReference type="GO" id="GO:0016231">
    <property type="term" value="F:beta-N-acetylglucosaminidase activity"/>
    <property type="evidence" value="ECO:0007669"/>
    <property type="project" value="TreeGrafter"/>
</dbReference>
<dbReference type="GO" id="GO:0016020">
    <property type="term" value="C:membrane"/>
    <property type="evidence" value="ECO:0007669"/>
    <property type="project" value="TreeGrafter"/>
</dbReference>
<dbReference type="SUPFAM" id="SSF51445">
    <property type="entry name" value="(Trans)glycosidases"/>
    <property type="match status" value="1"/>
</dbReference>
<dbReference type="InterPro" id="IPR029018">
    <property type="entry name" value="Hex-like_dom2"/>
</dbReference>
<feature type="active site" description="Proton donor" evidence="11">
    <location>
        <position position="436"/>
    </location>
</feature>
<dbReference type="Gene3D" id="3.30.530.20">
    <property type="match status" value="1"/>
</dbReference>
<dbReference type="GO" id="GO:0030203">
    <property type="term" value="P:glycosaminoglycan metabolic process"/>
    <property type="evidence" value="ECO:0007669"/>
    <property type="project" value="TreeGrafter"/>
</dbReference>
<dbReference type="SUPFAM" id="SSF55961">
    <property type="entry name" value="Bet v1-like"/>
    <property type="match status" value="1"/>
</dbReference>
<evidence type="ECO:0000256" key="10">
    <source>
        <dbReference type="ARBA" id="ARBA00024947"/>
    </source>
</evidence>
<evidence type="ECO:0000259" key="12">
    <source>
        <dbReference type="Pfam" id="PF00728"/>
    </source>
</evidence>
<protein>
    <recommendedName>
        <fullName evidence="5">beta-N-acetylhexosaminidase</fullName>
        <ecNumber evidence="5">3.2.1.52</ecNumber>
    </recommendedName>
</protein>
<keyword evidence="7" id="KW-0378">Hydrolase</keyword>
<dbReference type="OrthoDB" id="428480at2759"/>
<dbReference type="CDD" id="cd07813">
    <property type="entry name" value="COQ10p_like"/>
    <property type="match status" value="1"/>
</dbReference>
<evidence type="ECO:0000259" key="14">
    <source>
        <dbReference type="Pfam" id="PF14845"/>
    </source>
</evidence>
<dbReference type="InterPro" id="IPR025705">
    <property type="entry name" value="Beta_hexosaminidase_sua/sub"/>
</dbReference>
<dbReference type="InterPro" id="IPR044996">
    <property type="entry name" value="COQ10-like"/>
</dbReference>
<evidence type="ECO:0000256" key="2">
    <source>
        <dbReference type="ARBA" id="ARBA00006285"/>
    </source>
</evidence>
<dbReference type="InterPro" id="IPR005031">
    <property type="entry name" value="COQ10_START"/>
</dbReference>
<comment type="similarity">
    <text evidence="3">Belongs to the COQ10 family.</text>
</comment>
<dbReference type="InterPro" id="IPR029019">
    <property type="entry name" value="HEX_eukaryotic_N"/>
</dbReference>
<comment type="similarity">
    <text evidence="2">Belongs to the glycosyl hydrolase 20 family.</text>
</comment>
<keyword evidence="9" id="KW-0326">Glycosidase</keyword>
<organism evidence="15 16">
    <name type="scientific">Candida metapsilosis</name>
    <dbReference type="NCBI Taxonomy" id="273372"/>
    <lineage>
        <taxon>Eukaryota</taxon>
        <taxon>Fungi</taxon>
        <taxon>Dikarya</taxon>
        <taxon>Ascomycota</taxon>
        <taxon>Saccharomycotina</taxon>
        <taxon>Pichiomycetes</taxon>
        <taxon>Debaryomycetaceae</taxon>
        <taxon>Candida/Lodderomyces clade</taxon>
        <taxon>Candida</taxon>
    </lineage>
</organism>
<accession>A0A8H7ZB93</accession>
<evidence type="ECO:0000313" key="15">
    <source>
        <dbReference type="EMBL" id="KAG5418663.1"/>
    </source>
</evidence>
<keyword evidence="6" id="KW-0732">Signal</keyword>
<keyword evidence="8" id="KW-0325">Glycoprotein</keyword>
<dbReference type="InterPro" id="IPR017853">
    <property type="entry name" value="GH"/>
</dbReference>
<dbReference type="SUPFAM" id="SSF55545">
    <property type="entry name" value="beta-N-acetylhexosaminidase-like domain"/>
    <property type="match status" value="1"/>
</dbReference>
<dbReference type="GO" id="GO:0005975">
    <property type="term" value="P:carbohydrate metabolic process"/>
    <property type="evidence" value="ECO:0007669"/>
    <property type="project" value="InterPro"/>
</dbReference>
<dbReference type="EC" id="3.2.1.52" evidence="5"/>
<dbReference type="PANTHER" id="PTHR22600:SF26">
    <property type="entry name" value="BETA-N-ACETYLHEXOSAMINIDASE"/>
    <property type="match status" value="1"/>
</dbReference>
<evidence type="ECO:0000256" key="8">
    <source>
        <dbReference type="ARBA" id="ARBA00023180"/>
    </source>
</evidence>
<dbReference type="FunFam" id="3.20.20.80:FF:000063">
    <property type="entry name" value="Beta-hexosaminidase"/>
    <property type="match status" value="1"/>
</dbReference>
<dbReference type="RefSeq" id="XP_067547779.1">
    <property type="nucleotide sequence ID" value="XM_067693238.1"/>
</dbReference>
<sequence>MRGPFLCFRRSFFGSSTPQTYSISRVLNGSPSELYKIVSEVNNYKTFVPFVEDSFVSSRDEQQQPTRAGLKVGWKDITEKFECSLACKENERVHARSVQLDLFHELETEWKFKNASGGKCRVDFTLLYKFKNPLAIDVNPLPEPHRVRWFGDGFIGIDIESLHLDASHPILEKALQRMIRNVETTKWSPFEYKRDKRYDTYAMVEVSVIHVEVENYEADLQFGVDELYHLDISERVTISSETVWGALHALTTLQQLVIFKHGRYMLESSVSIQDGPQFPHRGIMIDSARNFLPMKSILEQIDIMSSVKMNVLHWHLVDSQSWPVILKCHPEMSRDAYSEQETYTIEDLQHVQAYARERGVRVIPEIDIPGHARAGWRQVDPSLVKCGDQFWNGYAVEPPPGQLDIQNNKTYRVIRDVYNELSEVFSDEYFHIGNDELQKSCYPKDWFNNETLSDITERYLNSVLPILNNVSGRKLIMWDDVVTSSDAVNLAQNITLQIWHEPSQIKNITSKGYNVIVSSADHLYLDCGYGGFLTNDFRYTDSPENDYFNSGQGGSWCAPYKTWQRIYSFDIFQNLTNSEKKHVLGAEAVLWSEQVDFTVLTGKLWPRSAALAELLWSGRANLNLAPSLAVEYFPLVIQSFRRVWDLEVNEWVSRLRQVYWEILANCQRNQCVEDINSLFSWSVVEVDSPVIHFLFRQFYTEDEDVTNENLLHLLRIKENNVLREVHRLYTHINFDEVDHDSKMLIHLLYDLVTHESFAKWINQQSEEIKIEWLELTAIVIQTKDDWNNFQLVGVLVWVESIFSEYSLKLDAESVHDEQLERILSNVLQIFSELAKFKATVQYFEHSSNFLPQLMIVFKVIHENVKRVTMKSKVEEVVNYSHVKSYIIIILSYYCYKSFKNQELVRDLGGLALIKIQRTNNLLPIWRQKRRWMIVCYKKSGTRSISLMER</sequence>
<dbReference type="Gene3D" id="3.20.20.80">
    <property type="entry name" value="Glycosidases"/>
    <property type="match status" value="1"/>
</dbReference>
<comment type="subunit">
    <text evidence="4">Interacts with coenzyme Q.</text>
</comment>
<comment type="caution">
    <text evidence="15">The sequence shown here is derived from an EMBL/GenBank/DDBJ whole genome shotgun (WGS) entry which is preliminary data.</text>
</comment>
<evidence type="ECO:0000313" key="16">
    <source>
        <dbReference type="Proteomes" id="UP000669133"/>
    </source>
</evidence>
<dbReference type="Pfam" id="PF00728">
    <property type="entry name" value="Glyco_hydro_20"/>
    <property type="match status" value="1"/>
</dbReference>
<dbReference type="InterPro" id="IPR015883">
    <property type="entry name" value="Glyco_hydro_20_cat"/>
</dbReference>
<evidence type="ECO:0000256" key="3">
    <source>
        <dbReference type="ARBA" id="ARBA00006885"/>
    </source>
</evidence>
<feature type="domain" description="Coenzyme Q-binding protein COQ10 START" evidence="13">
    <location>
        <begin position="30"/>
        <end position="135"/>
    </location>
</feature>
<evidence type="ECO:0000256" key="11">
    <source>
        <dbReference type="PIRSR" id="PIRSR625705-1"/>
    </source>
</evidence>
<name>A0A8H7ZB93_9ASCO</name>
<dbReference type="EMBL" id="JAEOAQ010000005">
    <property type="protein sequence ID" value="KAG5418663.1"/>
    <property type="molecule type" value="Genomic_DNA"/>
</dbReference>
<evidence type="ECO:0000256" key="1">
    <source>
        <dbReference type="ARBA" id="ARBA00001231"/>
    </source>
</evidence>
<dbReference type="AlphaFoldDB" id="A0A8H7ZB93"/>
<comment type="function">
    <text evidence="10">Required for the function of coenzyme Q in the respiratory chain. May serve as a chaperone or may be involved in the transport of Q6 from its site of synthesis to the catalytic sites of the respiratory complexes.</text>
</comment>
<comment type="catalytic activity">
    <reaction evidence="1">
        <text>Hydrolysis of terminal non-reducing N-acetyl-D-hexosamine residues in N-acetyl-beta-D-hexosaminides.</text>
        <dbReference type="EC" id="3.2.1.52"/>
    </reaction>
</comment>